<accession>A0A1S3II63</accession>
<dbReference type="Pfam" id="PF05960">
    <property type="entry name" value="DUF885"/>
    <property type="match status" value="1"/>
</dbReference>
<proteinExistence type="predicted"/>
<dbReference type="KEGG" id="lak:106164533"/>
<reference evidence="3" key="1">
    <citation type="submission" date="2025-08" db="UniProtKB">
        <authorList>
            <consortium name="RefSeq"/>
        </authorList>
    </citation>
    <scope>IDENTIFICATION</scope>
    <source>
        <tissue evidence="3">Gonads</tissue>
    </source>
</reference>
<gene>
    <name evidence="3" type="primary">LOC106164533</name>
</gene>
<name>A0A1S3II63_LINAN</name>
<dbReference type="InParanoid" id="A0A1S3II63"/>
<evidence type="ECO:0000313" key="2">
    <source>
        <dbReference type="Proteomes" id="UP000085678"/>
    </source>
</evidence>
<dbReference type="PANTHER" id="PTHR33361:SF2">
    <property type="entry name" value="DUF885 DOMAIN-CONTAINING PROTEIN"/>
    <property type="match status" value="1"/>
</dbReference>
<dbReference type="InterPro" id="IPR010281">
    <property type="entry name" value="DUF885"/>
</dbReference>
<evidence type="ECO:0000256" key="1">
    <source>
        <dbReference type="SAM" id="SignalP"/>
    </source>
</evidence>
<dbReference type="OrthoDB" id="5959877at2759"/>
<evidence type="ECO:0000313" key="3">
    <source>
        <dbReference type="RefSeq" id="XP_013397930.1"/>
    </source>
</evidence>
<protein>
    <submittedName>
        <fullName evidence="3">Uncharacterized protein LOC106164533</fullName>
    </submittedName>
</protein>
<feature type="chain" id="PRO_5010386925" evidence="1">
    <location>
        <begin position="18"/>
        <end position="627"/>
    </location>
</feature>
<sequence length="627" mass="71725">MFLLGVYVVCLASQVTAESPRERLKSLSNDYWTFRMKIEPSVATFLGDYSFNGDLRNYTHAQFDADKAQTEDFQRRLRAISRRDLSRSDRVTYDLLQNIFKTFIDGYEWRRYGSLTPVNFLEGPHKHWGVLIDSTPFNTETDFQDFLNRLKALVRQIGETITLMKEAIRLGRTNHRASMNRVPDEITSQIIDVPIQNSTFFKPFQGRLNDAQNISDATKLRLRIDAEDIIGTMVVPAFRNLSDFISQEYLPNTRQGYGVGSLDNGTAYYEAALKFYISTDQTPQEIHKQGLEEVERISALMMEIIKENGFNGTIREYILSLGKNPEFYFNTSEELLAFVEDIVENRIQPKLKDLFKIDPGIKLEIRPMPSNGPAAYYFNGNEAGKPGIYMVNLFKPKTKLKLGFMALSLHEGNPGHHMQMSYALVANKDLPKFRRNPLIDMYSRAPFNFPFYTAYSEGWGLYAEYLGEEMAAYKDNNEMIGRYSYEIFRAVRLVVDTGLHVMGWSRDRAIQYLANYTEMSLESAAIEIDRYITWPGQACAYKIGEMKLKELRRRAEKALGSKFDIKEYHHQVLSIGAVPLHLLEQQIDDWISATVSSAAKTSPGVGGGILLTFAVLGVFLLKQDNLI</sequence>
<dbReference type="PANTHER" id="PTHR33361">
    <property type="entry name" value="GLR0591 PROTEIN"/>
    <property type="match status" value="1"/>
</dbReference>
<dbReference type="AlphaFoldDB" id="A0A1S3II63"/>
<dbReference type="GeneID" id="106164533"/>
<keyword evidence="2" id="KW-1185">Reference proteome</keyword>
<keyword evidence="1" id="KW-0732">Signal</keyword>
<organism evidence="2 3">
    <name type="scientific">Lingula anatina</name>
    <name type="common">Brachiopod</name>
    <name type="synonym">Lingula unguis</name>
    <dbReference type="NCBI Taxonomy" id="7574"/>
    <lineage>
        <taxon>Eukaryota</taxon>
        <taxon>Metazoa</taxon>
        <taxon>Spiralia</taxon>
        <taxon>Lophotrochozoa</taxon>
        <taxon>Brachiopoda</taxon>
        <taxon>Linguliformea</taxon>
        <taxon>Lingulata</taxon>
        <taxon>Lingulida</taxon>
        <taxon>Linguloidea</taxon>
        <taxon>Lingulidae</taxon>
        <taxon>Lingula</taxon>
    </lineage>
</organism>
<dbReference type="Proteomes" id="UP000085678">
    <property type="component" value="Unplaced"/>
</dbReference>
<feature type="signal peptide" evidence="1">
    <location>
        <begin position="1"/>
        <end position="17"/>
    </location>
</feature>
<dbReference type="RefSeq" id="XP_013397930.1">
    <property type="nucleotide sequence ID" value="XM_013542476.2"/>
</dbReference>